<dbReference type="Gramene" id="TuG1812G0100004279.01.T01">
    <property type="protein sequence ID" value="TuG1812G0100004279.01.T01.cds425258"/>
    <property type="gene ID" value="TuG1812G0100004279.01"/>
</dbReference>
<keyword evidence="3" id="KW-1185">Reference proteome</keyword>
<reference evidence="2" key="3">
    <citation type="submission" date="2022-06" db="UniProtKB">
        <authorList>
            <consortium name="EnsemblPlants"/>
        </authorList>
    </citation>
    <scope>IDENTIFICATION</scope>
</reference>
<name>A0A8R7P5T9_TRIUA</name>
<dbReference type="GO" id="GO:0008270">
    <property type="term" value="F:zinc ion binding"/>
    <property type="evidence" value="ECO:0007669"/>
    <property type="project" value="InterPro"/>
</dbReference>
<reference evidence="2" key="2">
    <citation type="submission" date="2018-03" db="EMBL/GenBank/DDBJ databases">
        <title>The Triticum urartu genome reveals the dynamic nature of wheat genome evolution.</title>
        <authorList>
            <person name="Ling H."/>
            <person name="Ma B."/>
            <person name="Shi X."/>
            <person name="Liu H."/>
            <person name="Dong L."/>
            <person name="Sun H."/>
            <person name="Cao Y."/>
            <person name="Gao Q."/>
            <person name="Zheng S."/>
            <person name="Li Y."/>
            <person name="Yu Y."/>
            <person name="Du H."/>
            <person name="Qi M."/>
            <person name="Li Y."/>
            <person name="Yu H."/>
            <person name="Cui Y."/>
            <person name="Wang N."/>
            <person name="Chen C."/>
            <person name="Wu H."/>
            <person name="Zhao Y."/>
            <person name="Zhang J."/>
            <person name="Li Y."/>
            <person name="Zhou W."/>
            <person name="Zhang B."/>
            <person name="Hu W."/>
            <person name="Eijk M."/>
            <person name="Tang J."/>
            <person name="Witsenboer H."/>
            <person name="Zhao S."/>
            <person name="Li Z."/>
            <person name="Zhang A."/>
            <person name="Wang D."/>
            <person name="Liang C."/>
        </authorList>
    </citation>
    <scope>NUCLEOTIDE SEQUENCE [LARGE SCALE GENOMIC DNA]</scope>
    <source>
        <strain evidence="2">cv. G1812</strain>
    </source>
</reference>
<dbReference type="AlphaFoldDB" id="A0A8R7P5T9"/>
<proteinExistence type="predicted"/>
<accession>A0A8R7P5T9</accession>
<sequence>MDRMLVLSKEAHDWLEELDPKTWVRAFQKDFPKCDVLLNNNCEVFNRYILDARELPILTMIQRIKGQMMGRHYGKQLEVLKWNGTICPKVRKRLQRHIDAAATCHADPTGLGIFEVQDKNRQFSVDISLSKCTCRRWDLTGIPC</sequence>
<dbReference type="InterPro" id="IPR007527">
    <property type="entry name" value="Znf_SWIM"/>
</dbReference>
<reference evidence="3" key="1">
    <citation type="journal article" date="2013" name="Nature">
        <title>Draft genome of the wheat A-genome progenitor Triticum urartu.</title>
        <authorList>
            <person name="Ling H.Q."/>
            <person name="Zhao S."/>
            <person name="Liu D."/>
            <person name="Wang J."/>
            <person name="Sun H."/>
            <person name="Zhang C."/>
            <person name="Fan H."/>
            <person name="Li D."/>
            <person name="Dong L."/>
            <person name="Tao Y."/>
            <person name="Gao C."/>
            <person name="Wu H."/>
            <person name="Li Y."/>
            <person name="Cui Y."/>
            <person name="Guo X."/>
            <person name="Zheng S."/>
            <person name="Wang B."/>
            <person name="Yu K."/>
            <person name="Liang Q."/>
            <person name="Yang W."/>
            <person name="Lou X."/>
            <person name="Chen J."/>
            <person name="Feng M."/>
            <person name="Jian J."/>
            <person name="Zhang X."/>
            <person name="Luo G."/>
            <person name="Jiang Y."/>
            <person name="Liu J."/>
            <person name="Wang Z."/>
            <person name="Sha Y."/>
            <person name="Zhang B."/>
            <person name="Wu H."/>
            <person name="Tang D."/>
            <person name="Shen Q."/>
            <person name="Xue P."/>
            <person name="Zou S."/>
            <person name="Wang X."/>
            <person name="Liu X."/>
            <person name="Wang F."/>
            <person name="Yang Y."/>
            <person name="An X."/>
            <person name="Dong Z."/>
            <person name="Zhang K."/>
            <person name="Zhang X."/>
            <person name="Luo M.C."/>
            <person name="Dvorak J."/>
            <person name="Tong Y."/>
            <person name="Wang J."/>
            <person name="Yang H."/>
            <person name="Li Z."/>
            <person name="Wang D."/>
            <person name="Zhang A."/>
            <person name="Wang J."/>
        </authorList>
    </citation>
    <scope>NUCLEOTIDE SEQUENCE</scope>
    <source>
        <strain evidence="3">cv. G1812</strain>
    </source>
</reference>
<dbReference type="PANTHER" id="PTHR31973">
    <property type="entry name" value="POLYPROTEIN, PUTATIVE-RELATED"/>
    <property type="match status" value="1"/>
</dbReference>
<dbReference type="Proteomes" id="UP000015106">
    <property type="component" value="Chromosome 1"/>
</dbReference>
<dbReference type="PANTHER" id="PTHR31973:SF191">
    <property type="entry name" value="OS05G0489400 PROTEIN"/>
    <property type="match status" value="1"/>
</dbReference>
<protein>
    <recommendedName>
        <fullName evidence="1">SWIM-type domain-containing protein</fullName>
    </recommendedName>
</protein>
<evidence type="ECO:0000313" key="3">
    <source>
        <dbReference type="Proteomes" id="UP000015106"/>
    </source>
</evidence>
<organism evidence="2 3">
    <name type="scientific">Triticum urartu</name>
    <name type="common">Red wild einkorn</name>
    <name type="synonym">Crithodium urartu</name>
    <dbReference type="NCBI Taxonomy" id="4572"/>
    <lineage>
        <taxon>Eukaryota</taxon>
        <taxon>Viridiplantae</taxon>
        <taxon>Streptophyta</taxon>
        <taxon>Embryophyta</taxon>
        <taxon>Tracheophyta</taxon>
        <taxon>Spermatophyta</taxon>
        <taxon>Magnoliopsida</taxon>
        <taxon>Liliopsida</taxon>
        <taxon>Poales</taxon>
        <taxon>Poaceae</taxon>
        <taxon>BOP clade</taxon>
        <taxon>Pooideae</taxon>
        <taxon>Triticodae</taxon>
        <taxon>Triticeae</taxon>
        <taxon>Triticinae</taxon>
        <taxon>Triticum</taxon>
    </lineage>
</organism>
<dbReference type="Pfam" id="PF04434">
    <property type="entry name" value="SWIM"/>
    <property type="match status" value="1"/>
</dbReference>
<evidence type="ECO:0000259" key="1">
    <source>
        <dbReference type="Pfam" id="PF04434"/>
    </source>
</evidence>
<evidence type="ECO:0000313" key="2">
    <source>
        <dbReference type="EnsemblPlants" id="TuG1812G0100004279.01.T01.cds425258"/>
    </source>
</evidence>
<dbReference type="EnsemblPlants" id="TuG1812G0100004279.01.T01">
    <property type="protein sequence ID" value="TuG1812G0100004279.01.T01.cds425258"/>
    <property type="gene ID" value="TuG1812G0100004279.01"/>
</dbReference>
<feature type="domain" description="SWIM-type" evidence="1">
    <location>
        <begin position="125"/>
        <end position="144"/>
    </location>
</feature>